<dbReference type="RefSeq" id="WP_085443471.1">
    <property type="nucleotide sequence ID" value="NZ_LVJN01000020.1"/>
</dbReference>
<proteinExistence type="inferred from homology"/>
<dbReference type="Pfam" id="PF05816">
    <property type="entry name" value="TelA"/>
    <property type="match status" value="1"/>
</dbReference>
<name>A0A1Y2K349_9PROT</name>
<protein>
    <submittedName>
        <fullName evidence="2">Putative toxic anion resistance family protein</fullName>
    </submittedName>
</protein>
<gene>
    <name evidence="2" type="ORF">MAIT1_01597</name>
</gene>
<organism evidence="2 3">
    <name type="scientific">Magnetofaba australis IT-1</name>
    <dbReference type="NCBI Taxonomy" id="1434232"/>
    <lineage>
        <taxon>Bacteria</taxon>
        <taxon>Pseudomonadati</taxon>
        <taxon>Pseudomonadota</taxon>
        <taxon>Magnetococcia</taxon>
        <taxon>Magnetococcales</taxon>
        <taxon>Magnetococcaceae</taxon>
        <taxon>Magnetofaba</taxon>
    </lineage>
</organism>
<accession>A0A1Y2K349</accession>
<dbReference type="OrthoDB" id="1654346at2"/>
<reference evidence="2 3" key="1">
    <citation type="journal article" date="2016" name="BMC Genomics">
        <title>Combined genomic and structural analyses of a cultured magnetotactic bacterium reveals its niche adaptation to a dynamic environment.</title>
        <authorList>
            <person name="Araujo A.C."/>
            <person name="Morillo V."/>
            <person name="Cypriano J."/>
            <person name="Teixeira L.C."/>
            <person name="Leao P."/>
            <person name="Lyra S."/>
            <person name="Almeida L.G."/>
            <person name="Bazylinski D.A."/>
            <person name="Vasconcellos A.T."/>
            <person name="Abreu F."/>
            <person name="Lins U."/>
        </authorList>
    </citation>
    <scope>NUCLEOTIDE SEQUENCE [LARGE SCALE GENOMIC DNA]</scope>
    <source>
        <strain evidence="2 3">IT-1</strain>
    </source>
</reference>
<comment type="similarity">
    <text evidence="1">Belongs to the TelA family.</text>
</comment>
<keyword evidence="3" id="KW-1185">Reference proteome</keyword>
<sequence length="410" mass="45510">MSATNPFAPAPTPPHLAAPLSLDIGQIKGALTAQVNPHDLQLDPQTDAPLFDRADEVIQRFLDTDLNDSAARESLVNAVAGAGFSTEKNAMHRSKMLQQRMGTLRKDTEDGGPVASALSNLRSQVESLNPAGIDFTNPKQAARRLLGFIPMGNKVKEYFERYESADAVINDIVEEVKRGREVLERDTTTLQQDRTEYWQVALDLTRQVKVLMAIDQRLSERIDAGKITDPEQVKFLQDEILFTLRQRTQDLQQRVLVNIQGSASCDILIRTNKELMRGVDRALHVTVDALRIAVSVALALSNQKLVLRATQALNATTNNLLASTAQMLNHQGAEILEEAAKGQLSQTAMREAFANIFEAFDKISTFKQEALPHMAQQILEFDQLTEEAAKRVQTLEAGNRISEDLIQFTV</sequence>
<comment type="caution">
    <text evidence="2">The sequence shown here is derived from an EMBL/GenBank/DDBJ whole genome shotgun (WGS) entry which is preliminary data.</text>
</comment>
<evidence type="ECO:0000313" key="3">
    <source>
        <dbReference type="Proteomes" id="UP000194003"/>
    </source>
</evidence>
<dbReference type="InterPro" id="IPR008863">
    <property type="entry name" value="Toxic_anion-R_TelA"/>
</dbReference>
<dbReference type="PANTHER" id="PTHR38432">
    <property type="entry name" value="TELA-LIKE PROTEIN SAOUHSC_01408"/>
    <property type="match status" value="1"/>
</dbReference>
<dbReference type="EMBL" id="LVJN01000020">
    <property type="protein sequence ID" value="OSM01594.1"/>
    <property type="molecule type" value="Genomic_DNA"/>
</dbReference>
<dbReference type="PANTHER" id="PTHR38432:SF1">
    <property type="entry name" value="TELA-LIKE PROTEIN SAOUHSC_01408"/>
    <property type="match status" value="1"/>
</dbReference>
<evidence type="ECO:0000313" key="2">
    <source>
        <dbReference type="EMBL" id="OSM01594.1"/>
    </source>
</evidence>
<dbReference type="STRING" id="1434232.MAIT1_01597"/>
<dbReference type="Proteomes" id="UP000194003">
    <property type="component" value="Unassembled WGS sequence"/>
</dbReference>
<dbReference type="AlphaFoldDB" id="A0A1Y2K349"/>
<evidence type="ECO:0000256" key="1">
    <source>
        <dbReference type="ARBA" id="ARBA00005541"/>
    </source>
</evidence>